<name>A0AAV2G9T5_9ROSI</name>
<reference evidence="1 2" key="1">
    <citation type="submission" date="2024-04" db="EMBL/GenBank/DDBJ databases">
        <authorList>
            <person name="Fracassetti M."/>
        </authorList>
    </citation>
    <scope>NUCLEOTIDE SEQUENCE [LARGE SCALE GENOMIC DNA]</scope>
</reference>
<evidence type="ECO:0000313" key="2">
    <source>
        <dbReference type="Proteomes" id="UP001497516"/>
    </source>
</evidence>
<sequence>MRWDCYPREGWETGLQEAVEKLQGCCVGRVLWRERCCRVYSKKSVEVKDLIDKLRHIMEAMVLGNLKFGLAVEKRKLWFM</sequence>
<evidence type="ECO:0000313" key="1">
    <source>
        <dbReference type="EMBL" id="CAL1407471.1"/>
    </source>
</evidence>
<dbReference type="AlphaFoldDB" id="A0AAV2G9T5"/>
<accession>A0AAV2G9T5</accession>
<dbReference type="EMBL" id="OZ034821">
    <property type="protein sequence ID" value="CAL1407471.1"/>
    <property type="molecule type" value="Genomic_DNA"/>
</dbReference>
<protein>
    <submittedName>
        <fullName evidence="1">Uncharacterized protein</fullName>
    </submittedName>
</protein>
<dbReference type="Proteomes" id="UP001497516">
    <property type="component" value="Chromosome 8"/>
</dbReference>
<proteinExistence type="predicted"/>
<organism evidence="1 2">
    <name type="scientific">Linum trigynum</name>
    <dbReference type="NCBI Taxonomy" id="586398"/>
    <lineage>
        <taxon>Eukaryota</taxon>
        <taxon>Viridiplantae</taxon>
        <taxon>Streptophyta</taxon>
        <taxon>Embryophyta</taxon>
        <taxon>Tracheophyta</taxon>
        <taxon>Spermatophyta</taxon>
        <taxon>Magnoliopsida</taxon>
        <taxon>eudicotyledons</taxon>
        <taxon>Gunneridae</taxon>
        <taxon>Pentapetalae</taxon>
        <taxon>rosids</taxon>
        <taxon>fabids</taxon>
        <taxon>Malpighiales</taxon>
        <taxon>Linaceae</taxon>
        <taxon>Linum</taxon>
    </lineage>
</organism>
<gene>
    <name evidence="1" type="ORF">LTRI10_LOCUS47135</name>
</gene>
<keyword evidence="2" id="KW-1185">Reference proteome</keyword>